<dbReference type="Proteomes" id="UP000887116">
    <property type="component" value="Unassembled WGS sequence"/>
</dbReference>
<keyword evidence="2" id="KW-1185">Reference proteome</keyword>
<evidence type="ECO:0000313" key="2">
    <source>
        <dbReference type="Proteomes" id="UP000887116"/>
    </source>
</evidence>
<dbReference type="AlphaFoldDB" id="A0A8X6LEJ6"/>
<proteinExistence type="predicted"/>
<sequence>MAPRLQGMLSLKEKAGARIYSGLFAFCAYMGRKATLSSWRNTGYQYWHTTINYKRESLQKSSYIRSFANQEITNFKRNDSRRIEDCKKENL</sequence>
<gene>
    <name evidence="1" type="ORF">TNCT_606871</name>
</gene>
<accession>A0A8X6LEJ6</accession>
<name>A0A8X6LEJ6_TRICU</name>
<dbReference type="EMBL" id="BMAO01005837">
    <property type="protein sequence ID" value="GFR04254.1"/>
    <property type="molecule type" value="Genomic_DNA"/>
</dbReference>
<protein>
    <submittedName>
        <fullName evidence="1">Uncharacterized protein</fullName>
    </submittedName>
</protein>
<comment type="caution">
    <text evidence="1">The sequence shown here is derived from an EMBL/GenBank/DDBJ whole genome shotgun (WGS) entry which is preliminary data.</text>
</comment>
<organism evidence="1 2">
    <name type="scientific">Trichonephila clavata</name>
    <name type="common">Joro spider</name>
    <name type="synonym">Nephila clavata</name>
    <dbReference type="NCBI Taxonomy" id="2740835"/>
    <lineage>
        <taxon>Eukaryota</taxon>
        <taxon>Metazoa</taxon>
        <taxon>Ecdysozoa</taxon>
        <taxon>Arthropoda</taxon>
        <taxon>Chelicerata</taxon>
        <taxon>Arachnida</taxon>
        <taxon>Araneae</taxon>
        <taxon>Araneomorphae</taxon>
        <taxon>Entelegynae</taxon>
        <taxon>Araneoidea</taxon>
        <taxon>Nephilidae</taxon>
        <taxon>Trichonephila</taxon>
    </lineage>
</organism>
<evidence type="ECO:0000313" key="1">
    <source>
        <dbReference type="EMBL" id="GFR04254.1"/>
    </source>
</evidence>
<reference evidence="1" key="1">
    <citation type="submission" date="2020-07" db="EMBL/GenBank/DDBJ databases">
        <title>Multicomponent nature underlies the extraordinary mechanical properties of spider dragline silk.</title>
        <authorList>
            <person name="Kono N."/>
            <person name="Nakamura H."/>
            <person name="Mori M."/>
            <person name="Yoshida Y."/>
            <person name="Ohtoshi R."/>
            <person name="Malay A.D."/>
            <person name="Moran D.A.P."/>
            <person name="Tomita M."/>
            <person name="Numata K."/>
            <person name="Arakawa K."/>
        </authorList>
    </citation>
    <scope>NUCLEOTIDE SEQUENCE</scope>
</reference>